<feature type="signal peptide" evidence="1">
    <location>
        <begin position="1"/>
        <end position="22"/>
    </location>
</feature>
<feature type="domain" description="GH16" evidence="2">
    <location>
        <begin position="1"/>
        <end position="308"/>
    </location>
</feature>
<evidence type="ECO:0000259" key="2">
    <source>
        <dbReference type="PROSITE" id="PS51762"/>
    </source>
</evidence>
<dbReference type="InterPro" id="IPR050546">
    <property type="entry name" value="Glycosyl_Hydrlase_16"/>
</dbReference>
<dbReference type="Pfam" id="PF26113">
    <property type="entry name" value="GH16_XgeA"/>
    <property type="match status" value="1"/>
</dbReference>
<name>A0A9P8I6R8_9PEZI</name>
<dbReference type="GO" id="GO:0009251">
    <property type="term" value="P:glucan catabolic process"/>
    <property type="evidence" value="ECO:0007669"/>
    <property type="project" value="TreeGrafter"/>
</dbReference>
<dbReference type="PANTHER" id="PTHR10963">
    <property type="entry name" value="GLYCOSYL HYDROLASE-RELATED"/>
    <property type="match status" value="1"/>
</dbReference>
<reference evidence="3" key="1">
    <citation type="submission" date="2021-03" db="EMBL/GenBank/DDBJ databases">
        <title>Comparative genomics and phylogenomic investigation of the class Geoglossomycetes provide insights into ecological specialization and systematics.</title>
        <authorList>
            <person name="Melie T."/>
            <person name="Pirro S."/>
            <person name="Miller A.N."/>
            <person name="Quandt A."/>
        </authorList>
    </citation>
    <scope>NUCLEOTIDE SEQUENCE</scope>
    <source>
        <strain evidence="3">GBOQ0MN5Z8</strain>
    </source>
</reference>
<keyword evidence="4" id="KW-1185">Reference proteome</keyword>
<gene>
    <name evidence="3" type="ORF">FGG08_005690</name>
</gene>
<dbReference type="Proteomes" id="UP000698800">
    <property type="component" value="Unassembled WGS sequence"/>
</dbReference>
<evidence type="ECO:0000256" key="1">
    <source>
        <dbReference type="SAM" id="SignalP"/>
    </source>
</evidence>
<comment type="caution">
    <text evidence="3">The sequence shown here is derived from an EMBL/GenBank/DDBJ whole genome shotgun (WGS) entry which is preliminary data.</text>
</comment>
<evidence type="ECO:0000313" key="4">
    <source>
        <dbReference type="Proteomes" id="UP000698800"/>
    </source>
</evidence>
<feature type="chain" id="PRO_5040493589" description="GH16 domain-containing protein" evidence="1">
    <location>
        <begin position="23"/>
        <end position="328"/>
    </location>
</feature>
<proteinExistence type="predicted"/>
<organism evidence="3 4">
    <name type="scientific">Glutinoglossum americanum</name>
    <dbReference type="NCBI Taxonomy" id="1670608"/>
    <lineage>
        <taxon>Eukaryota</taxon>
        <taxon>Fungi</taxon>
        <taxon>Dikarya</taxon>
        <taxon>Ascomycota</taxon>
        <taxon>Pezizomycotina</taxon>
        <taxon>Geoglossomycetes</taxon>
        <taxon>Geoglossales</taxon>
        <taxon>Geoglossaceae</taxon>
        <taxon>Glutinoglossum</taxon>
    </lineage>
</organism>
<dbReference type="EMBL" id="JAGHQL010000142">
    <property type="protein sequence ID" value="KAH0537515.1"/>
    <property type="molecule type" value="Genomic_DNA"/>
</dbReference>
<dbReference type="PANTHER" id="PTHR10963:SF24">
    <property type="entry name" value="GLYCOSIDASE C21B10.07-RELATED"/>
    <property type="match status" value="1"/>
</dbReference>
<dbReference type="AlphaFoldDB" id="A0A9P8I6R8"/>
<dbReference type="InterPro" id="IPR000757">
    <property type="entry name" value="Beta-glucanase-like"/>
</dbReference>
<dbReference type="OrthoDB" id="192832at2759"/>
<dbReference type="CDD" id="cd02181">
    <property type="entry name" value="GH16_fungal_Lam16A_glucanase"/>
    <property type="match status" value="1"/>
</dbReference>
<protein>
    <recommendedName>
        <fullName evidence="2">GH16 domain-containing protein</fullName>
    </recommendedName>
</protein>
<dbReference type="Gene3D" id="2.60.120.200">
    <property type="match status" value="1"/>
</dbReference>
<evidence type="ECO:0000313" key="3">
    <source>
        <dbReference type="EMBL" id="KAH0537515.1"/>
    </source>
</evidence>
<keyword evidence="1" id="KW-0732">Signal</keyword>
<accession>A0A9P8I6R8</accession>
<dbReference type="InterPro" id="IPR013320">
    <property type="entry name" value="ConA-like_dom_sf"/>
</dbReference>
<dbReference type="GO" id="GO:0004553">
    <property type="term" value="F:hydrolase activity, hydrolyzing O-glycosyl compounds"/>
    <property type="evidence" value="ECO:0007669"/>
    <property type="project" value="InterPro"/>
</dbReference>
<sequence length="328" mass="36715">MLLPPSRLLAVTVLVHLGVVRAKYQLQENYEGLSFFDKFDFVTIDDPTNGFVDYVNEAEARKLGLIWETDKLVYIGVDHSNIIGAWCRRGRPSVRLESKSLYTHGLIIGSFWHIPGGECGTWPAFWTFGPHWPDSGEIDIIEGVHKQLKNRMALHTSDGCIVDGRQSGTWNHYDCSPATPGNAGCGVQSDTDNSFGTNFNKKKGGVYATLWNSHGIQIWFFPRDTIPEDIAKGNPDPGSWGVPEANFSGSDYCEAPLSHQAYWLIHGIPQSSSPQWPSCNCYVAMNPSAFINTYWLIESIKVYQEATSRHTINELTEEGIFHLFAQPE</sequence>
<dbReference type="PROSITE" id="PS51762">
    <property type="entry name" value="GH16_2"/>
    <property type="match status" value="1"/>
</dbReference>
<dbReference type="SUPFAM" id="SSF49899">
    <property type="entry name" value="Concanavalin A-like lectins/glucanases"/>
    <property type="match status" value="1"/>
</dbReference>